<accession>A0A517ZPJ0</accession>
<feature type="transmembrane region" description="Helical" evidence="1">
    <location>
        <begin position="7"/>
        <end position="24"/>
    </location>
</feature>
<reference evidence="2 3" key="1">
    <citation type="submission" date="2019-02" db="EMBL/GenBank/DDBJ databases">
        <title>Deep-cultivation of Planctomycetes and their phenomic and genomic characterization uncovers novel biology.</title>
        <authorList>
            <person name="Wiegand S."/>
            <person name="Jogler M."/>
            <person name="Boedeker C."/>
            <person name="Pinto D."/>
            <person name="Vollmers J."/>
            <person name="Rivas-Marin E."/>
            <person name="Kohn T."/>
            <person name="Peeters S.H."/>
            <person name="Heuer A."/>
            <person name="Rast P."/>
            <person name="Oberbeckmann S."/>
            <person name="Bunk B."/>
            <person name="Jeske O."/>
            <person name="Meyerdierks A."/>
            <person name="Storesund J.E."/>
            <person name="Kallscheuer N."/>
            <person name="Luecker S."/>
            <person name="Lage O.M."/>
            <person name="Pohl T."/>
            <person name="Merkel B.J."/>
            <person name="Hornburger P."/>
            <person name="Mueller R.-W."/>
            <person name="Bruemmer F."/>
            <person name="Labrenz M."/>
            <person name="Spormann A.M."/>
            <person name="Op den Camp H."/>
            <person name="Overmann J."/>
            <person name="Amann R."/>
            <person name="Jetten M.S.M."/>
            <person name="Mascher T."/>
            <person name="Medema M.H."/>
            <person name="Devos D.P."/>
            <person name="Kaster A.-K."/>
            <person name="Ovreas L."/>
            <person name="Rohde M."/>
            <person name="Galperin M.Y."/>
            <person name="Jogler C."/>
        </authorList>
    </citation>
    <scope>NUCLEOTIDE SEQUENCE [LARGE SCALE GENOMIC DNA]</scope>
    <source>
        <strain evidence="2 3">Mal52</strain>
    </source>
</reference>
<keyword evidence="3" id="KW-1185">Reference proteome</keyword>
<keyword evidence="1" id="KW-1133">Transmembrane helix</keyword>
<dbReference type="Proteomes" id="UP000319383">
    <property type="component" value="Chromosome"/>
</dbReference>
<name>A0A517ZPJ0_9PLAN</name>
<evidence type="ECO:0000256" key="1">
    <source>
        <dbReference type="SAM" id="Phobius"/>
    </source>
</evidence>
<keyword evidence="1" id="KW-0812">Transmembrane</keyword>
<dbReference type="KEGG" id="sdyn:Mal52_28420"/>
<gene>
    <name evidence="2" type="ORF">Mal52_28420</name>
</gene>
<sequence length="97" mass="11563">MARFLFLVIRFSIGLVAFYVWIMISTWCGVFEHYPEWIRAHPLWLFITLPLSLLYLPMGLTMAFWCAAGRLPQWLNRSSPRRSKLWADSVDEIQRRT</sequence>
<feature type="transmembrane region" description="Helical" evidence="1">
    <location>
        <begin position="44"/>
        <end position="68"/>
    </location>
</feature>
<organism evidence="2 3">
    <name type="scientific">Symmachiella dynata</name>
    <dbReference type="NCBI Taxonomy" id="2527995"/>
    <lineage>
        <taxon>Bacteria</taxon>
        <taxon>Pseudomonadati</taxon>
        <taxon>Planctomycetota</taxon>
        <taxon>Planctomycetia</taxon>
        <taxon>Planctomycetales</taxon>
        <taxon>Planctomycetaceae</taxon>
        <taxon>Symmachiella</taxon>
    </lineage>
</organism>
<protein>
    <submittedName>
        <fullName evidence="2">Uncharacterized protein</fullName>
    </submittedName>
</protein>
<proteinExistence type="predicted"/>
<keyword evidence="1" id="KW-0472">Membrane</keyword>
<evidence type="ECO:0000313" key="2">
    <source>
        <dbReference type="EMBL" id="QDU44361.1"/>
    </source>
</evidence>
<evidence type="ECO:0000313" key="3">
    <source>
        <dbReference type="Proteomes" id="UP000319383"/>
    </source>
</evidence>
<dbReference type="AlphaFoldDB" id="A0A517ZPJ0"/>
<dbReference type="EMBL" id="CP036276">
    <property type="protein sequence ID" value="QDU44361.1"/>
    <property type="molecule type" value="Genomic_DNA"/>
</dbReference>